<dbReference type="SUPFAM" id="SSF52540">
    <property type="entry name" value="P-loop containing nucleoside triphosphate hydrolases"/>
    <property type="match status" value="1"/>
</dbReference>
<name>A0A087DWX2_9BIFI</name>
<dbReference type="Pfam" id="PF13191">
    <property type="entry name" value="AAA_16"/>
    <property type="match status" value="1"/>
</dbReference>
<dbReference type="eggNOG" id="COG1672">
    <property type="taxonomic scope" value="Bacteria"/>
</dbReference>
<dbReference type="InterPro" id="IPR027417">
    <property type="entry name" value="P-loop_NTPase"/>
</dbReference>
<evidence type="ECO:0000313" key="3">
    <source>
        <dbReference type="Proteomes" id="UP000029004"/>
    </source>
</evidence>
<keyword evidence="3" id="KW-1185">Reference proteome</keyword>
<feature type="domain" description="Orc1-like AAA ATPase" evidence="1">
    <location>
        <begin position="15"/>
        <end position="73"/>
    </location>
</feature>
<proteinExistence type="predicted"/>
<dbReference type="Proteomes" id="UP000029004">
    <property type="component" value="Unassembled WGS sequence"/>
</dbReference>
<dbReference type="EMBL" id="JGZP01000005">
    <property type="protein sequence ID" value="KFJ00023.1"/>
    <property type="molecule type" value="Genomic_DNA"/>
</dbReference>
<dbReference type="Gene3D" id="3.40.50.300">
    <property type="entry name" value="P-loop containing nucleotide triphosphate hydrolases"/>
    <property type="match status" value="1"/>
</dbReference>
<comment type="caution">
    <text evidence="2">The sequence shown here is derived from an EMBL/GenBank/DDBJ whole genome shotgun (WGS) entry which is preliminary data.</text>
</comment>
<dbReference type="AlphaFoldDB" id="A0A087DWX2"/>
<sequence length="91" mass="9925">MNPFKPTAGKMPPVLIGRQSTIDDFSEALENGVGAPGRIMLVTGQRGFGKTVMLTEFRRIAKARHWETIGETASEGLVARLVRALAPHPIR</sequence>
<dbReference type="InterPro" id="IPR041664">
    <property type="entry name" value="AAA_16"/>
</dbReference>
<dbReference type="STRING" id="762211.BSTEL_1073"/>
<protein>
    <submittedName>
        <fullName evidence="2">ATPase AAA</fullName>
    </submittedName>
</protein>
<evidence type="ECO:0000313" key="2">
    <source>
        <dbReference type="EMBL" id="KFJ00023.1"/>
    </source>
</evidence>
<accession>A0A087DWX2</accession>
<gene>
    <name evidence="2" type="ORF">BSTEL_1073</name>
</gene>
<reference evidence="2 3" key="1">
    <citation type="submission" date="2014-03" db="EMBL/GenBank/DDBJ databases">
        <title>Genomics of Bifidobacteria.</title>
        <authorList>
            <person name="Ventura M."/>
            <person name="Milani C."/>
            <person name="Lugli G.A."/>
        </authorList>
    </citation>
    <scope>NUCLEOTIDE SEQUENCE [LARGE SCALE GENOMIC DNA]</scope>
    <source>
        <strain evidence="2 3">DSM 23968</strain>
    </source>
</reference>
<organism evidence="2 3">
    <name type="scientific">Bifidobacterium stellenboschense</name>
    <dbReference type="NCBI Taxonomy" id="762211"/>
    <lineage>
        <taxon>Bacteria</taxon>
        <taxon>Bacillati</taxon>
        <taxon>Actinomycetota</taxon>
        <taxon>Actinomycetes</taxon>
        <taxon>Bifidobacteriales</taxon>
        <taxon>Bifidobacteriaceae</taxon>
        <taxon>Bifidobacterium</taxon>
    </lineage>
</organism>
<evidence type="ECO:0000259" key="1">
    <source>
        <dbReference type="Pfam" id="PF13191"/>
    </source>
</evidence>